<gene>
    <name evidence="1" type="ORF">EV132_101467</name>
</gene>
<accession>A0A4R3QFD5</accession>
<protein>
    <submittedName>
        <fullName evidence="1">Uncharacterized protein</fullName>
    </submittedName>
</protein>
<dbReference type="RefSeq" id="WP_132558612.1">
    <property type="nucleotide sequence ID" value="NZ_SMBH01000001.1"/>
</dbReference>
<comment type="caution">
    <text evidence="1">The sequence shown here is derived from an EMBL/GenBank/DDBJ whole genome shotgun (WGS) entry which is preliminary data.</text>
</comment>
<proteinExistence type="predicted"/>
<organism evidence="1 2">
    <name type="scientific">Rhizobium sullae</name>
    <name type="common">Rhizobium hedysari</name>
    <dbReference type="NCBI Taxonomy" id="50338"/>
    <lineage>
        <taxon>Bacteria</taxon>
        <taxon>Pseudomonadati</taxon>
        <taxon>Pseudomonadota</taxon>
        <taxon>Alphaproteobacteria</taxon>
        <taxon>Hyphomicrobiales</taxon>
        <taxon>Rhizobiaceae</taxon>
        <taxon>Rhizobium/Agrobacterium group</taxon>
        <taxon>Rhizobium</taxon>
    </lineage>
</organism>
<reference evidence="1 2" key="1">
    <citation type="submission" date="2019-03" db="EMBL/GenBank/DDBJ databases">
        <title>Genomic Encyclopedia of Type Strains, Phase IV (KMG-V): Genome sequencing to study the core and pangenomes of soil and plant-associated prokaryotes.</title>
        <authorList>
            <person name="Whitman W."/>
        </authorList>
    </citation>
    <scope>NUCLEOTIDE SEQUENCE [LARGE SCALE GENOMIC DNA]</scope>
    <source>
        <strain evidence="1 2">Hc14</strain>
    </source>
</reference>
<evidence type="ECO:0000313" key="1">
    <source>
        <dbReference type="EMBL" id="TCU20400.1"/>
    </source>
</evidence>
<dbReference type="AlphaFoldDB" id="A0A4R3QFD5"/>
<dbReference type="EMBL" id="SMBH01000001">
    <property type="protein sequence ID" value="TCU20400.1"/>
    <property type="molecule type" value="Genomic_DNA"/>
</dbReference>
<name>A0A4R3QFD5_RHISU</name>
<dbReference type="Proteomes" id="UP000294576">
    <property type="component" value="Unassembled WGS sequence"/>
</dbReference>
<evidence type="ECO:0000313" key="2">
    <source>
        <dbReference type="Proteomes" id="UP000294576"/>
    </source>
</evidence>
<sequence length="89" mass="10268">MGYDVAFVKRCFPARARLIDELAARDESFRDLCYDFAIAEEVRLTWETASGPERDERHAECVELVDCLRTEIETALDNAAVVPLHRPRR</sequence>